<dbReference type="CDD" id="cd07989">
    <property type="entry name" value="LPLAT_AGPAT-like"/>
    <property type="match status" value="1"/>
</dbReference>
<dbReference type="PANTHER" id="PTHR10434:SF15">
    <property type="entry name" value="PHOSPHOLIPID_GLYCEROL ACYLTRANSFERASE DOMAIN-CONTAINING PROTEIN"/>
    <property type="match status" value="1"/>
</dbReference>
<evidence type="ECO:0000313" key="6">
    <source>
        <dbReference type="Proteomes" id="UP001500133"/>
    </source>
</evidence>
<dbReference type="SUPFAM" id="SSF69593">
    <property type="entry name" value="Glycerol-3-phosphate (1)-acyltransferase"/>
    <property type="match status" value="1"/>
</dbReference>
<dbReference type="EMBL" id="BAAAZT010000077">
    <property type="protein sequence ID" value="GAA3911350.1"/>
    <property type="molecule type" value="Genomic_DNA"/>
</dbReference>
<dbReference type="Proteomes" id="UP001500133">
    <property type="component" value="Unassembled WGS sequence"/>
</dbReference>
<dbReference type="SMART" id="SM00563">
    <property type="entry name" value="PlsC"/>
    <property type="match status" value="1"/>
</dbReference>
<keyword evidence="2" id="KW-0808">Transferase</keyword>
<organism evidence="5 6">
    <name type="scientific">Halomonas cibimaris</name>
    <dbReference type="NCBI Taxonomy" id="657012"/>
    <lineage>
        <taxon>Bacteria</taxon>
        <taxon>Pseudomonadati</taxon>
        <taxon>Pseudomonadota</taxon>
        <taxon>Gammaproteobacteria</taxon>
        <taxon>Oceanospirillales</taxon>
        <taxon>Halomonadaceae</taxon>
        <taxon>Halomonas</taxon>
    </lineage>
</organism>
<proteinExistence type="predicted"/>
<dbReference type="Pfam" id="PF01553">
    <property type="entry name" value="Acyltransferase"/>
    <property type="match status" value="1"/>
</dbReference>
<evidence type="ECO:0000256" key="2">
    <source>
        <dbReference type="ARBA" id="ARBA00022679"/>
    </source>
</evidence>
<reference evidence="6" key="1">
    <citation type="journal article" date="2019" name="Int. J. Syst. Evol. Microbiol.">
        <title>The Global Catalogue of Microorganisms (GCM) 10K type strain sequencing project: providing services to taxonomists for standard genome sequencing and annotation.</title>
        <authorList>
            <consortium name="The Broad Institute Genomics Platform"/>
            <consortium name="The Broad Institute Genome Sequencing Center for Infectious Disease"/>
            <person name="Wu L."/>
            <person name="Ma J."/>
        </authorList>
    </citation>
    <scope>NUCLEOTIDE SEQUENCE [LARGE SCALE GENOMIC DNA]</scope>
    <source>
        <strain evidence="6">JCM 16914</strain>
    </source>
</reference>
<protein>
    <recommendedName>
        <fullName evidence="4">Phospholipid/glycerol acyltransferase domain-containing protein</fullName>
    </recommendedName>
</protein>
<comment type="pathway">
    <text evidence="1">Lipid metabolism.</text>
</comment>
<name>A0ABP7LZF4_9GAMM</name>
<sequence>MTRLLAGMGHRVARYVILALVRLCYRLKVRGHAHIPRRGAALVVCNHVSYVDALVLGGAFPRPLRFVMDQPIYDSPWLKWLFLLVGAIPIESERRDPGALRRALDDISAALANGEVVMVFPEGRLTTDGEVRAFRRGLETILARDTVPVVPAGLAGLWGSWTSHCNGPALGKRPARFRARVSLHFGEPIDPAAVPGDALRHYLEARVRVLKAGADDDICRRDRG</sequence>
<evidence type="ECO:0000256" key="1">
    <source>
        <dbReference type="ARBA" id="ARBA00005189"/>
    </source>
</evidence>
<accession>A0ABP7LZF4</accession>
<evidence type="ECO:0000313" key="5">
    <source>
        <dbReference type="EMBL" id="GAA3911350.1"/>
    </source>
</evidence>
<comment type="caution">
    <text evidence="5">The sequence shown here is derived from an EMBL/GenBank/DDBJ whole genome shotgun (WGS) entry which is preliminary data.</text>
</comment>
<dbReference type="PANTHER" id="PTHR10434">
    <property type="entry name" value="1-ACYL-SN-GLYCEROL-3-PHOSPHATE ACYLTRANSFERASE"/>
    <property type="match status" value="1"/>
</dbReference>
<evidence type="ECO:0000256" key="3">
    <source>
        <dbReference type="ARBA" id="ARBA00023315"/>
    </source>
</evidence>
<evidence type="ECO:0000259" key="4">
    <source>
        <dbReference type="SMART" id="SM00563"/>
    </source>
</evidence>
<dbReference type="InterPro" id="IPR002123">
    <property type="entry name" value="Plipid/glycerol_acylTrfase"/>
</dbReference>
<gene>
    <name evidence="5" type="ORF">GCM10022228_23400</name>
</gene>
<feature type="domain" description="Phospholipid/glycerol acyltransferase" evidence="4">
    <location>
        <begin position="41"/>
        <end position="157"/>
    </location>
</feature>
<keyword evidence="3" id="KW-0012">Acyltransferase</keyword>
<keyword evidence="6" id="KW-1185">Reference proteome</keyword>